<keyword evidence="4" id="KW-1185">Reference proteome</keyword>
<dbReference type="PANTHER" id="PTHR42085">
    <property type="entry name" value="F-BOX DOMAIN-CONTAINING PROTEIN"/>
    <property type="match status" value="1"/>
</dbReference>
<name>A0AAV9JYI6_9PEZI</name>
<dbReference type="Proteomes" id="UP001324427">
    <property type="component" value="Unassembled WGS sequence"/>
</dbReference>
<dbReference type="EMBL" id="JAVFHQ010000003">
    <property type="protein sequence ID" value="KAK4549700.1"/>
    <property type="molecule type" value="Genomic_DNA"/>
</dbReference>
<feature type="region of interest" description="Disordered" evidence="1">
    <location>
        <begin position="340"/>
        <end position="378"/>
    </location>
</feature>
<evidence type="ECO:0000256" key="1">
    <source>
        <dbReference type="SAM" id="MobiDB-lite"/>
    </source>
</evidence>
<dbReference type="InterPro" id="IPR038883">
    <property type="entry name" value="AN11006-like"/>
</dbReference>
<organism evidence="3 4">
    <name type="scientific">Oleoguttula mirabilis</name>
    <dbReference type="NCBI Taxonomy" id="1507867"/>
    <lineage>
        <taxon>Eukaryota</taxon>
        <taxon>Fungi</taxon>
        <taxon>Dikarya</taxon>
        <taxon>Ascomycota</taxon>
        <taxon>Pezizomycotina</taxon>
        <taxon>Dothideomycetes</taxon>
        <taxon>Dothideomycetidae</taxon>
        <taxon>Mycosphaerellales</taxon>
        <taxon>Teratosphaeriaceae</taxon>
        <taxon>Oleoguttula</taxon>
    </lineage>
</organism>
<proteinExistence type="predicted"/>
<evidence type="ECO:0000259" key="2">
    <source>
        <dbReference type="Pfam" id="PF24864"/>
    </source>
</evidence>
<accession>A0AAV9JYI6</accession>
<evidence type="ECO:0000313" key="4">
    <source>
        <dbReference type="Proteomes" id="UP001324427"/>
    </source>
</evidence>
<evidence type="ECO:0000313" key="3">
    <source>
        <dbReference type="EMBL" id="KAK4549700.1"/>
    </source>
</evidence>
<protein>
    <recommendedName>
        <fullName evidence="2">DUF7730 domain-containing protein</fullName>
    </recommendedName>
</protein>
<feature type="compositionally biased region" description="Basic residues" evidence="1">
    <location>
        <begin position="369"/>
        <end position="378"/>
    </location>
</feature>
<feature type="domain" description="DUF7730" evidence="2">
    <location>
        <begin position="138"/>
        <end position="294"/>
    </location>
</feature>
<sequence>MSSTQTVKERIEAVISPWAESKTKPPFTEEQLVTMALASNSKPMTKKEVFMFVVGSLRYFQQQALEAFYNEPEDGWNHFVSQQENFRTILNAVYSRYGLPLERLSGGMYNVSAPTSERLLQTLLDRGGDEKKKTKTFPFFKLPAELRNTIYESVFQYPKAGLMFRSIGRKRAPHVEVLPMSQVEADVGDEVTEAQPLLLAPFPEILSPLLVSHQFRQEAEAYFYIINSFRFVCLTDLDHFLTRVPEEHKQHIQHIDITFQRWESRYCPGLFLQLTKLGGLRKLDIRIDEGAWTQTVTRSTKKDQSVTNMPGLTTLGKIRGLEQVTFHGCPTLENLLKDDMLKPKPVKKGAGGGKKRKAADGGEAAATKKGGRTKKAKV</sequence>
<dbReference type="InterPro" id="IPR056632">
    <property type="entry name" value="DUF7730"/>
</dbReference>
<dbReference type="Pfam" id="PF24864">
    <property type="entry name" value="DUF7730"/>
    <property type="match status" value="1"/>
</dbReference>
<dbReference type="AlphaFoldDB" id="A0AAV9JYI6"/>
<dbReference type="PANTHER" id="PTHR42085:SF2">
    <property type="entry name" value="F-BOX DOMAIN-CONTAINING PROTEIN"/>
    <property type="match status" value="1"/>
</dbReference>
<comment type="caution">
    <text evidence="3">The sequence shown here is derived from an EMBL/GenBank/DDBJ whole genome shotgun (WGS) entry which is preliminary data.</text>
</comment>
<reference evidence="3 4" key="1">
    <citation type="submission" date="2021-11" db="EMBL/GenBank/DDBJ databases">
        <title>Black yeast isolated from Biological Soil Crust.</title>
        <authorList>
            <person name="Kurbessoian T."/>
        </authorList>
    </citation>
    <scope>NUCLEOTIDE SEQUENCE [LARGE SCALE GENOMIC DNA]</scope>
    <source>
        <strain evidence="3 4">CCFEE 5522</strain>
    </source>
</reference>
<gene>
    <name evidence="3" type="ORF">LTR36_005001</name>
</gene>